<sequence length="49" mass="5556">MTGTSSIFHLTPIRMSSIFPNLLTFPFLGLKFDVPLLSCDRQLKMIKKA</sequence>
<protein>
    <submittedName>
        <fullName evidence="1">Uncharacterized protein</fullName>
    </submittedName>
</protein>
<dbReference type="EMBL" id="FJ362362">
    <property type="protein sequence ID" value="ACI49069.1"/>
    <property type="molecule type" value="Genomic_DNA"/>
</dbReference>
<name>B6VBH6_CAEBE</name>
<proteinExistence type="predicted"/>
<accession>B6VBH6</accession>
<reference evidence="1" key="1">
    <citation type="journal article" date="2008" name="Genome Res.">
        <title>Multigenome DNA sequence conservation identifies Hox cis-regulatory elements.</title>
        <authorList>
            <person name="Kuntz S.G."/>
            <person name="Schwarz E.M."/>
            <person name="DeModena J.A."/>
            <person name="De Buysscher T."/>
            <person name="Trout D."/>
            <person name="Shizuya H."/>
            <person name="Sternberg P.W."/>
            <person name="Wold B.J."/>
        </authorList>
    </citation>
    <scope>NUCLEOTIDE SEQUENCE</scope>
    <source>
        <strain evidence="1">CB5161</strain>
    </source>
</reference>
<dbReference type="AlphaFoldDB" id="B6VBH6"/>
<gene>
    <name evidence="1" type="ORF">Cbre_JD10.001</name>
</gene>
<organism evidence="1">
    <name type="scientific">Caenorhabditis brenneri</name>
    <name type="common">Nematode worm</name>
    <dbReference type="NCBI Taxonomy" id="135651"/>
    <lineage>
        <taxon>Eukaryota</taxon>
        <taxon>Metazoa</taxon>
        <taxon>Ecdysozoa</taxon>
        <taxon>Nematoda</taxon>
        <taxon>Chromadorea</taxon>
        <taxon>Rhabditida</taxon>
        <taxon>Rhabditina</taxon>
        <taxon>Rhabditomorpha</taxon>
        <taxon>Rhabditoidea</taxon>
        <taxon>Rhabditidae</taxon>
        <taxon>Peloderinae</taxon>
        <taxon>Caenorhabditis</taxon>
    </lineage>
</organism>
<evidence type="ECO:0000313" key="1">
    <source>
        <dbReference type="EMBL" id="ACI49069.1"/>
    </source>
</evidence>